<dbReference type="GeneID" id="81443414"/>
<dbReference type="Gene3D" id="3.40.50.720">
    <property type="entry name" value="NAD(P)-binding Rossmann-like Domain"/>
    <property type="match status" value="1"/>
</dbReference>
<name>A0A9W9RHE7_9EURO</name>
<reference evidence="2" key="2">
    <citation type="journal article" date="2023" name="IMA Fungus">
        <title>Comparative genomic study of the Penicillium genus elucidates a diverse pangenome and 15 lateral gene transfer events.</title>
        <authorList>
            <person name="Petersen C."/>
            <person name="Sorensen T."/>
            <person name="Nielsen M.R."/>
            <person name="Sondergaard T.E."/>
            <person name="Sorensen J.L."/>
            <person name="Fitzpatrick D.A."/>
            <person name="Frisvad J.C."/>
            <person name="Nielsen K.L."/>
        </authorList>
    </citation>
    <scope>NUCLEOTIDE SEQUENCE</scope>
    <source>
        <strain evidence="2">IBT 29864</strain>
    </source>
</reference>
<proteinExistence type="predicted"/>
<organism evidence="2 3">
    <name type="scientific">Penicillium cataractarum</name>
    <dbReference type="NCBI Taxonomy" id="2100454"/>
    <lineage>
        <taxon>Eukaryota</taxon>
        <taxon>Fungi</taxon>
        <taxon>Dikarya</taxon>
        <taxon>Ascomycota</taxon>
        <taxon>Pezizomycotina</taxon>
        <taxon>Eurotiomycetes</taxon>
        <taxon>Eurotiomycetidae</taxon>
        <taxon>Eurotiales</taxon>
        <taxon>Aspergillaceae</taxon>
        <taxon>Penicillium</taxon>
    </lineage>
</organism>
<evidence type="ECO:0000313" key="3">
    <source>
        <dbReference type="Proteomes" id="UP001147782"/>
    </source>
</evidence>
<dbReference type="EMBL" id="JAPZBS010000009">
    <property type="protein sequence ID" value="KAJ5358909.1"/>
    <property type="molecule type" value="Genomic_DNA"/>
</dbReference>
<dbReference type="InterPro" id="IPR036291">
    <property type="entry name" value="NAD(P)-bd_dom_sf"/>
</dbReference>
<evidence type="ECO:0000259" key="1">
    <source>
        <dbReference type="Pfam" id="PF13460"/>
    </source>
</evidence>
<dbReference type="SUPFAM" id="SSF51735">
    <property type="entry name" value="NAD(P)-binding Rossmann-fold domains"/>
    <property type="match status" value="1"/>
</dbReference>
<dbReference type="InterPro" id="IPR016040">
    <property type="entry name" value="NAD(P)-bd_dom"/>
</dbReference>
<feature type="domain" description="NAD(P)-binding" evidence="1">
    <location>
        <begin position="10"/>
        <end position="215"/>
    </location>
</feature>
<reference evidence="2" key="1">
    <citation type="submission" date="2022-11" db="EMBL/GenBank/DDBJ databases">
        <authorList>
            <person name="Petersen C."/>
        </authorList>
    </citation>
    <scope>NUCLEOTIDE SEQUENCE</scope>
    <source>
        <strain evidence="2">IBT 29864</strain>
    </source>
</reference>
<feature type="non-terminal residue" evidence="2">
    <location>
        <position position="242"/>
    </location>
</feature>
<dbReference type="Pfam" id="PF13460">
    <property type="entry name" value="NAD_binding_10"/>
    <property type="match status" value="1"/>
</dbReference>
<dbReference type="Proteomes" id="UP001147782">
    <property type="component" value="Unassembled WGS sequence"/>
</dbReference>
<sequence length="242" mass="27143">QIAMKIIVAGATGLVGSEIIRQCLDNNAVTEVIALARNPIQIDENTNSSKLKILLIEDYGHYPDHIKAEFVGADACIWTVAVTPFRSGNFDFDEVKRVCQSCTMTGLQAMYEAQQGRPFRFMYLSAEGTPDDTTKKPIFMGDYQIMRRETELQVREFSKNHTNIETCIARPGVVTNSKTWGRAALASMLQVTNYFWRFIPNVSRRELAAAVLSQVLHGFNGEMLSNEDLGRIGQELLRAKES</sequence>
<dbReference type="PANTHER" id="PTHR14097:SF9">
    <property type="entry name" value="EPIMERASE, PUTATIVE (AFU_ORTHOLOGUE AFUA_8G07320)-RELATED"/>
    <property type="match status" value="1"/>
</dbReference>
<dbReference type="OrthoDB" id="3535423at2759"/>
<evidence type="ECO:0000313" key="2">
    <source>
        <dbReference type="EMBL" id="KAJ5358909.1"/>
    </source>
</evidence>
<dbReference type="RefSeq" id="XP_056550195.1">
    <property type="nucleotide sequence ID" value="XM_056704235.1"/>
</dbReference>
<gene>
    <name evidence="2" type="ORF">N7496_011322</name>
</gene>
<dbReference type="PANTHER" id="PTHR14097">
    <property type="entry name" value="OXIDOREDUCTASE HTATIP2"/>
    <property type="match status" value="1"/>
</dbReference>
<dbReference type="AlphaFoldDB" id="A0A9W9RHE7"/>
<accession>A0A9W9RHE7</accession>
<protein>
    <recommendedName>
        <fullName evidence="1">NAD(P)-binding domain-containing protein</fullName>
    </recommendedName>
</protein>
<keyword evidence="3" id="KW-1185">Reference proteome</keyword>
<comment type="caution">
    <text evidence="2">The sequence shown here is derived from an EMBL/GenBank/DDBJ whole genome shotgun (WGS) entry which is preliminary data.</text>
</comment>